<dbReference type="PANTHER" id="PTHR43591:SF24">
    <property type="entry name" value="2-METHOXY-6-POLYPRENYL-1,4-BENZOQUINOL METHYLASE, MITOCHONDRIAL"/>
    <property type="match status" value="1"/>
</dbReference>
<proteinExistence type="predicted"/>
<dbReference type="Pfam" id="PF13649">
    <property type="entry name" value="Methyltransf_25"/>
    <property type="match status" value="1"/>
</dbReference>
<protein>
    <recommendedName>
        <fullName evidence="1">Methyltransferase domain-containing protein</fullName>
    </recommendedName>
</protein>
<evidence type="ECO:0000313" key="3">
    <source>
        <dbReference type="Proteomes" id="UP001156664"/>
    </source>
</evidence>
<comment type="caution">
    <text evidence="2">The sequence shown here is derived from an EMBL/GenBank/DDBJ whole genome shotgun (WGS) entry which is preliminary data.</text>
</comment>
<dbReference type="EMBL" id="BSOJ01000001">
    <property type="protein sequence ID" value="GLR24927.1"/>
    <property type="molecule type" value="Genomic_DNA"/>
</dbReference>
<evidence type="ECO:0000313" key="2">
    <source>
        <dbReference type="EMBL" id="GLR24927.1"/>
    </source>
</evidence>
<evidence type="ECO:0000259" key="1">
    <source>
        <dbReference type="Pfam" id="PF13649"/>
    </source>
</evidence>
<dbReference type="RefSeq" id="WP_284279206.1">
    <property type="nucleotide sequence ID" value="NZ_BSOJ01000001.1"/>
</dbReference>
<sequence>MLTTVDDLARPQKLNPIEARFSAAAQQYGQAAHVQKQIADALLDAFKDFAADFSPRKLLDVGCGTGFVTEPLLKQHPNARVMAVDLAQGMLDQLQARLSNPRLELLRHDGQDLPASIIQGGADQAVLSSMCMQWFDKPADTLCHWAQFNRIVAVAVLLDGSFSAWRAAHAASCQPCGLHPLPSENALHLALRTLKARRPGLRVQSHTLEVLDHHPDGLSFARSLRAIGAHTPKPGHQPANLRKVLQQLRADCTLNYRVGIYLIENP</sequence>
<dbReference type="Gene3D" id="3.40.50.150">
    <property type="entry name" value="Vaccinia Virus protein VP39"/>
    <property type="match status" value="1"/>
</dbReference>
<keyword evidence="3" id="KW-1185">Reference proteome</keyword>
<dbReference type="SUPFAM" id="SSF53335">
    <property type="entry name" value="S-adenosyl-L-methionine-dependent methyltransferases"/>
    <property type="match status" value="1"/>
</dbReference>
<dbReference type="InterPro" id="IPR029063">
    <property type="entry name" value="SAM-dependent_MTases_sf"/>
</dbReference>
<feature type="domain" description="Methyltransferase" evidence="1">
    <location>
        <begin position="59"/>
        <end position="139"/>
    </location>
</feature>
<dbReference type="CDD" id="cd02440">
    <property type="entry name" value="AdoMet_MTases"/>
    <property type="match status" value="1"/>
</dbReference>
<organism evidence="2 3">
    <name type="scientific">Limnobacter litoralis</name>
    <dbReference type="NCBI Taxonomy" id="481366"/>
    <lineage>
        <taxon>Bacteria</taxon>
        <taxon>Pseudomonadati</taxon>
        <taxon>Pseudomonadota</taxon>
        <taxon>Betaproteobacteria</taxon>
        <taxon>Burkholderiales</taxon>
        <taxon>Burkholderiaceae</taxon>
        <taxon>Limnobacter</taxon>
    </lineage>
</organism>
<name>A0ABQ5YLD2_9BURK</name>
<dbReference type="InterPro" id="IPR041698">
    <property type="entry name" value="Methyltransf_25"/>
</dbReference>
<gene>
    <name evidence="2" type="ORF">GCM10007875_00140</name>
</gene>
<accession>A0ABQ5YLD2</accession>
<reference evidence="3" key="1">
    <citation type="journal article" date="2019" name="Int. J. Syst. Evol. Microbiol.">
        <title>The Global Catalogue of Microorganisms (GCM) 10K type strain sequencing project: providing services to taxonomists for standard genome sequencing and annotation.</title>
        <authorList>
            <consortium name="The Broad Institute Genomics Platform"/>
            <consortium name="The Broad Institute Genome Sequencing Center for Infectious Disease"/>
            <person name="Wu L."/>
            <person name="Ma J."/>
        </authorList>
    </citation>
    <scope>NUCLEOTIDE SEQUENCE [LARGE SCALE GENOMIC DNA]</scope>
    <source>
        <strain evidence="3">NBRC 105857</strain>
    </source>
</reference>
<dbReference type="Proteomes" id="UP001156664">
    <property type="component" value="Unassembled WGS sequence"/>
</dbReference>
<dbReference type="PANTHER" id="PTHR43591">
    <property type="entry name" value="METHYLTRANSFERASE"/>
    <property type="match status" value="1"/>
</dbReference>